<evidence type="ECO:0000313" key="2">
    <source>
        <dbReference type="Proteomes" id="UP000198660"/>
    </source>
</evidence>
<gene>
    <name evidence="1" type="ORF">SAMN05444972_103278</name>
</gene>
<dbReference type="AlphaFoldDB" id="A0A1I6QNU2"/>
<protein>
    <submittedName>
        <fullName evidence="1">Uncharacterized protein</fullName>
    </submittedName>
</protein>
<dbReference type="EMBL" id="FPAA01000003">
    <property type="protein sequence ID" value="SFS54141.1"/>
    <property type="molecule type" value="Genomic_DNA"/>
</dbReference>
<sequence length="223" mass="25448">MKWWSIGIVCVVFGIVYLVYEQSNQPINMEVSGDVVLANNLSEMSKKAPIIVEGSFVKLDSSENGARNPKNPSKPASDIYNEVKIYQFQVDDELKGDVAKEAIEVGYEYSMELEHLTSAKKVRIQDPLWVKPKMGKNYILFLNPPDQYTHYYTSAFTPSRIEVNSDSRVKLILPKRGIQKHQFERDGKRFNVSMEGFPTDYTNTISGKDVGEIEKIIKQEITK</sequence>
<dbReference type="OrthoDB" id="2990034at2"/>
<dbReference type="RefSeq" id="WP_091835210.1">
    <property type="nucleotide sequence ID" value="NZ_FPAA01000003.1"/>
</dbReference>
<keyword evidence="2" id="KW-1185">Reference proteome</keyword>
<organism evidence="1 2">
    <name type="scientific">Marininema halotolerans</name>
    <dbReference type="NCBI Taxonomy" id="1155944"/>
    <lineage>
        <taxon>Bacteria</taxon>
        <taxon>Bacillati</taxon>
        <taxon>Bacillota</taxon>
        <taxon>Bacilli</taxon>
        <taxon>Bacillales</taxon>
        <taxon>Thermoactinomycetaceae</taxon>
        <taxon>Marininema</taxon>
    </lineage>
</organism>
<dbReference type="Proteomes" id="UP000198660">
    <property type="component" value="Unassembled WGS sequence"/>
</dbReference>
<accession>A0A1I6QNU2</accession>
<reference evidence="2" key="1">
    <citation type="submission" date="2016-10" db="EMBL/GenBank/DDBJ databases">
        <authorList>
            <person name="Varghese N."/>
            <person name="Submissions S."/>
        </authorList>
    </citation>
    <scope>NUCLEOTIDE SEQUENCE [LARGE SCALE GENOMIC DNA]</scope>
    <source>
        <strain evidence="2">DSM 45789</strain>
    </source>
</reference>
<proteinExistence type="predicted"/>
<name>A0A1I6QNU2_9BACL</name>
<evidence type="ECO:0000313" key="1">
    <source>
        <dbReference type="EMBL" id="SFS54141.1"/>
    </source>
</evidence>